<keyword evidence="1" id="KW-1133">Transmembrane helix</keyword>
<keyword evidence="1" id="KW-0812">Transmembrane</keyword>
<gene>
    <name evidence="2" type="ORF">FOB60_004456</name>
</gene>
<dbReference type="AlphaFoldDB" id="A0A8X7T981"/>
<sequence length="312" mass="36100">MDKNVLSIPFRSQLATPNLSPRTDEVNHVLDEINNSQDKCYEEVTAQLVTKVSTLQTTIESLQTRVIQIERDAIDNRSKEKNYTLMSSQMEHQKIHALHDTNSVTNAPRLPIAQPPKIHERIKYFELLQTHGVHNSQHSSNRDNLKNKSFVKVGIPHKLESKDKWTNAQQNFTFDTDESRLNEREVVVKTELCKSNSTKNDSHVELESDSVRIKVKRSQLEELSIYEPRIKPFRQRKGSRRQRNVGCKSRIRDKPKRTKKMRVVSTGTTQSSNGDQPFNYMLFVSLVIAVVFMALALQYPICHLYRCHCVCK</sequence>
<feature type="transmembrane region" description="Helical" evidence="1">
    <location>
        <begin position="278"/>
        <end position="297"/>
    </location>
</feature>
<comment type="caution">
    <text evidence="2">The sequence shown here is derived from an EMBL/GenBank/DDBJ whole genome shotgun (WGS) entry which is preliminary data.</text>
</comment>
<protein>
    <submittedName>
        <fullName evidence="2">Uncharacterized protein</fullName>
    </submittedName>
</protein>
<proteinExistence type="predicted"/>
<accession>A0A8X7T981</accession>
<evidence type="ECO:0000313" key="2">
    <source>
        <dbReference type="EMBL" id="KAF6046920.1"/>
    </source>
</evidence>
<dbReference type="OrthoDB" id="10630364at2759"/>
<evidence type="ECO:0000256" key="1">
    <source>
        <dbReference type="SAM" id="Phobius"/>
    </source>
</evidence>
<dbReference type="EMBL" id="JABWAB010000007">
    <property type="protein sequence ID" value="KAF6046920.1"/>
    <property type="molecule type" value="Genomic_DNA"/>
</dbReference>
<name>A0A8X7T981_CANPA</name>
<organism evidence="2 3">
    <name type="scientific">Candida parapsilosis</name>
    <name type="common">Yeast</name>
    <dbReference type="NCBI Taxonomy" id="5480"/>
    <lineage>
        <taxon>Eukaryota</taxon>
        <taxon>Fungi</taxon>
        <taxon>Dikarya</taxon>
        <taxon>Ascomycota</taxon>
        <taxon>Saccharomycotina</taxon>
        <taxon>Pichiomycetes</taxon>
        <taxon>Debaryomycetaceae</taxon>
        <taxon>Candida/Lodderomyces clade</taxon>
        <taxon>Candida</taxon>
    </lineage>
</organism>
<evidence type="ECO:0000313" key="3">
    <source>
        <dbReference type="Proteomes" id="UP000590412"/>
    </source>
</evidence>
<dbReference type="Proteomes" id="UP000590412">
    <property type="component" value="Unassembled WGS sequence"/>
</dbReference>
<reference evidence="2" key="1">
    <citation type="submission" date="2020-03" db="EMBL/GenBank/DDBJ databases">
        <title>FDA dAtabase for Regulatory Grade micrObial Sequences (FDA-ARGOS): Supporting development and validation of Infectious Disease Dx tests.</title>
        <authorList>
            <person name="Campos J."/>
            <person name="Goldberg B."/>
            <person name="Tallon L."/>
            <person name="Sadzewicz L."/>
            <person name="Vavikolanu K."/>
            <person name="Mehta A."/>
            <person name="Aluvathingal J."/>
            <person name="Nadendla S."/>
            <person name="Nandy P."/>
            <person name="Geyer C."/>
            <person name="Yan Y."/>
            <person name="Sichtig H."/>
        </authorList>
    </citation>
    <scope>NUCLEOTIDE SEQUENCE [LARGE SCALE GENOMIC DNA]</scope>
    <source>
        <strain evidence="2">FDAARGOS_652</strain>
    </source>
</reference>
<keyword evidence="1" id="KW-0472">Membrane</keyword>